<evidence type="ECO:0000256" key="2">
    <source>
        <dbReference type="ARBA" id="ARBA00004922"/>
    </source>
</evidence>
<evidence type="ECO:0000259" key="9">
    <source>
        <dbReference type="Pfam" id="PF03345"/>
    </source>
</evidence>
<dbReference type="PANTHER" id="PTHR10830">
    <property type="entry name" value="DOLICHYL-DIPHOSPHOOLIGOSACCHARIDE--PROTEIN GLYCOSYLTRANSFERASE 48 KDA SUBUNIT"/>
    <property type="match status" value="1"/>
</dbReference>
<keyword evidence="4 8" id="KW-0812">Transmembrane</keyword>
<name>A0A8J8NRQ6_HALGN</name>
<keyword evidence="5 8" id="KW-0256">Endoplasmic reticulum</keyword>
<dbReference type="InterPro" id="IPR055459">
    <property type="entry name" value="OST48_MD"/>
</dbReference>
<dbReference type="AlphaFoldDB" id="A0A8J8NRQ6"/>
<evidence type="ECO:0000313" key="11">
    <source>
        <dbReference type="EMBL" id="TNV79873.1"/>
    </source>
</evidence>
<feature type="domain" description="OST48 N-terminal" evidence="9">
    <location>
        <begin position="40"/>
        <end position="284"/>
    </location>
</feature>
<evidence type="ECO:0000256" key="4">
    <source>
        <dbReference type="ARBA" id="ARBA00022692"/>
    </source>
</evidence>
<accession>A0A8J8NRQ6</accession>
<reference evidence="11" key="1">
    <citation type="submission" date="2019-06" db="EMBL/GenBank/DDBJ databases">
        <authorList>
            <person name="Zheng W."/>
        </authorList>
    </citation>
    <scope>NUCLEOTIDE SEQUENCE</scope>
    <source>
        <strain evidence="11">QDHG01</strain>
    </source>
</reference>
<evidence type="ECO:0000256" key="1">
    <source>
        <dbReference type="ARBA" id="ARBA00004479"/>
    </source>
</evidence>
<dbReference type="EMBL" id="RRYP01008295">
    <property type="protein sequence ID" value="TNV79873.1"/>
    <property type="molecule type" value="Genomic_DNA"/>
</dbReference>
<comment type="similarity">
    <text evidence="3 8">Belongs to the DDOST 48 kDa subunit family.</text>
</comment>
<dbReference type="Pfam" id="PF23358">
    <property type="entry name" value="OST48_MD"/>
    <property type="match status" value="1"/>
</dbReference>
<dbReference type="InterPro" id="IPR005013">
    <property type="entry name" value="DDOST_48_kDa_subunit"/>
</dbReference>
<dbReference type="InterPro" id="IPR055457">
    <property type="entry name" value="OST48_N"/>
</dbReference>
<gene>
    <name evidence="11" type="ORF">FGO68_gene15539</name>
</gene>
<proteinExistence type="inferred from homology"/>
<evidence type="ECO:0000256" key="3">
    <source>
        <dbReference type="ARBA" id="ARBA00008743"/>
    </source>
</evidence>
<comment type="caution">
    <text evidence="11">The sequence shown here is derived from an EMBL/GenBank/DDBJ whole genome shotgun (WGS) entry which is preliminary data.</text>
</comment>
<keyword evidence="6 8" id="KW-1133">Transmembrane helix</keyword>
<evidence type="ECO:0000256" key="5">
    <source>
        <dbReference type="ARBA" id="ARBA00022824"/>
    </source>
</evidence>
<dbReference type="UniPathway" id="UPA00378"/>
<evidence type="ECO:0000256" key="8">
    <source>
        <dbReference type="RuleBase" id="RU361142"/>
    </source>
</evidence>
<feature type="domain" description="OST48 middle" evidence="10">
    <location>
        <begin position="298"/>
        <end position="440"/>
    </location>
</feature>
<protein>
    <recommendedName>
        <fullName evidence="8">Dolichyl-diphosphooligosaccharide--protein glycosyltransferase 48 kDa subunit</fullName>
        <shortName evidence="8">Oligosaccharyl transferase 48 kDa subunit</shortName>
    </recommendedName>
</protein>
<dbReference type="Pfam" id="PF03345">
    <property type="entry name" value="OST48_N"/>
    <property type="match status" value="1"/>
</dbReference>
<keyword evidence="12" id="KW-1185">Reference proteome</keyword>
<dbReference type="Proteomes" id="UP000785679">
    <property type="component" value="Unassembled WGS sequence"/>
</dbReference>
<sequence>MKASSFARFLRISSAALLAACLLLGASVNSSLLPKKEGIQTLVLLDDWATIQSHSVFFDTLRKDGHHIQFESANPPPSIKYYESFFYDNIILMAPAVKELRSPVATDDLIEFLQSKSGNHNLMIFGDTDAKRPVRSLVNSFGVEFENTGFELRDYTSENGNTLTSQNFFEPFRTTSKGIFSTSGKIAFGSGIAQVVDPSNQYAFPILRAEQSTVSVKEDGSVSKISGEAITLVSGYQTRANQRVSISGSLSLCSNDNIQLTVGAEGGLSSSGNFQFCKELSQWTFGQRAVVRISPMRHHKKGEKWTGVNPENYRIKDIVELEADFEERRPDGTWAPFVAEDIQLEFIRLDPFHRLNLKQVGTSATYHAQLVVPDTLGIYKFKVYHRRFGYSLIEAETLVSCIQFRHDEYPRFLNVALPYYTNIFLSMAAGFLFIMFFLYSDISEKVTKKIKE</sequence>
<evidence type="ECO:0000256" key="6">
    <source>
        <dbReference type="ARBA" id="ARBA00022989"/>
    </source>
</evidence>
<dbReference type="GO" id="GO:0018279">
    <property type="term" value="P:protein N-linked glycosylation via asparagine"/>
    <property type="evidence" value="ECO:0007669"/>
    <property type="project" value="UniProtKB-UniRule"/>
</dbReference>
<comment type="function">
    <text evidence="8">Subunit of the oligosaccharyl transferase (OST) complex that catalyzes the initial transfer of a defined glycan (Glc(3)Man(9)GlcNAc(2) in eukaryotes) from the lipid carrier dolichol-pyrophosphate to an asparagine residue within an Asn-X-Ser/Thr consensus motif in nascent polypeptide chains, the first step in protein N-glycosylation. N-glycosylation occurs cotranslationally and the complex associates with the Sec61 complex at the channel-forming translocon complex that mediates protein translocation across the endoplasmic reticulum (ER).</text>
</comment>
<comment type="subcellular location">
    <subcellularLocation>
        <location evidence="8">Endoplasmic reticulum membrane</location>
        <topology evidence="8">Single-pass type I membrane protein</topology>
    </subcellularLocation>
    <subcellularLocation>
        <location evidence="1">Membrane</location>
        <topology evidence="1">Single-pass type I membrane protein</topology>
    </subcellularLocation>
</comment>
<dbReference type="PANTHER" id="PTHR10830:SF0">
    <property type="entry name" value="DOLICHYL-DIPHOSPHOOLIGOSACCHARIDE--PROTEIN GLYCOSYLTRANSFERASE 48 KDA SUBUNIT"/>
    <property type="match status" value="1"/>
</dbReference>
<evidence type="ECO:0000313" key="12">
    <source>
        <dbReference type="Proteomes" id="UP000785679"/>
    </source>
</evidence>
<evidence type="ECO:0000259" key="10">
    <source>
        <dbReference type="Pfam" id="PF23358"/>
    </source>
</evidence>
<keyword evidence="7 8" id="KW-0472">Membrane</keyword>
<dbReference type="OrthoDB" id="29105at2759"/>
<comment type="subunit">
    <text evidence="8">Component of the oligosaccharyltransferase (OST) complex.</text>
</comment>
<feature type="transmembrane region" description="Helical" evidence="8">
    <location>
        <begin position="419"/>
        <end position="439"/>
    </location>
</feature>
<comment type="pathway">
    <text evidence="2 8">Protein modification; protein glycosylation.</text>
</comment>
<organism evidence="11 12">
    <name type="scientific">Halteria grandinella</name>
    <dbReference type="NCBI Taxonomy" id="5974"/>
    <lineage>
        <taxon>Eukaryota</taxon>
        <taxon>Sar</taxon>
        <taxon>Alveolata</taxon>
        <taxon>Ciliophora</taxon>
        <taxon>Intramacronucleata</taxon>
        <taxon>Spirotrichea</taxon>
        <taxon>Stichotrichia</taxon>
        <taxon>Sporadotrichida</taxon>
        <taxon>Halteriidae</taxon>
        <taxon>Halteria</taxon>
    </lineage>
</organism>
<dbReference type="GO" id="GO:0008250">
    <property type="term" value="C:oligosaccharyltransferase complex"/>
    <property type="evidence" value="ECO:0007669"/>
    <property type="project" value="TreeGrafter"/>
</dbReference>
<evidence type="ECO:0000256" key="7">
    <source>
        <dbReference type="ARBA" id="ARBA00023136"/>
    </source>
</evidence>